<protein>
    <submittedName>
        <fullName evidence="1">Uncharacterized protein</fullName>
    </submittedName>
</protein>
<gene>
    <name evidence="1" type="ORF">SAMN02745133_00569</name>
</gene>
<proteinExistence type="predicted"/>
<evidence type="ECO:0000313" key="1">
    <source>
        <dbReference type="EMBL" id="SHE51319.1"/>
    </source>
</evidence>
<dbReference type="STRING" id="1121429.SAMN02745133_00569"/>
<dbReference type="Proteomes" id="UP000184148">
    <property type="component" value="Unassembled WGS sequence"/>
</dbReference>
<keyword evidence="2" id="KW-1185">Reference proteome</keyword>
<dbReference type="EMBL" id="FQUY01000002">
    <property type="protein sequence ID" value="SHE51319.1"/>
    <property type="molecule type" value="Genomic_DNA"/>
</dbReference>
<organism evidence="1 2">
    <name type="scientific">Desulforamulus putei DSM 12395</name>
    <dbReference type="NCBI Taxonomy" id="1121429"/>
    <lineage>
        <taxon>Bacteria</taxon>
        <taxon>Bacillati</taxon>
        <taxon>Bacillota</taxon>
        <taxon>Clostridia</taxon>
        <taxon>Eubacteriales</taxon>
        <taxon>Peptococcaceae</taxon>
        <taxon>Desulforamulus</taxon>
    </lineage>
</organism>
<sequence length="63" mass="6989">MQSAQTIQQCIQTCQQISAQLRNMANTEPDPMAKNKLIEGAHHLALCIEECNFSLQQIQSGMA</sequence>
<dbReference type="AlphaFoldDB" id="A0A1M4U3K9"/>
<name>A0A1M4U3K9_9FIRM</name>
<reference evidence="2" key="1">
    <citation type="submission" date="2016-11" db="EMBL/GenBank/DDBJ databases">
        <authorList>
            <person name="Varghese N."/>
            <person name="Submissions S."/>
        </authorList>
    </citation>
    <scope>NUCLEOTIDE SEQUENCE [LARGE SCALE GENOMIC DNA]</scope>
    <source>
        <strain evidence="2">DSM 12395</strain>
    </source>
</reference>
<accession>A0A1M4U3K9</accession>
<evidence type="ECO:0000313" key="2">
    <source>
        <dbReference type="Proteomes" id="UP000184148"/>
    </source>
</evidence>